<sequence>MIAAAESVASRVRSLLHFSVPDEGPLSDADEYMPDFMKLLATGIKKNVKSVVKAVQGLAGSMSDNLTTPVDSLGDWMDSVVGSFATTIRRSQSGLVRQQEVWDTASSRSSCPDCLV</sequence>
<organism evidence="1 2">
    <name type="scientific">Blautia producta</name>
    <dbReference type="NCBI Taxonomy" id="33035"/>
    <lineage>
        <taxon>Bacteria</taxon>
        <taxon>Bacillati</taxon>
        <taxon>Bacillota</taxon>
        <taxon>Clostridia</taxon>
        <taxon>Lachnospirales</taxon>
        <taxon>Lachnospiraceae</taxon>
        <taxon>Blautia</taxon>
    </lineage>
</organism>
<dbReference type="EMBL" id="CP039126">
    <property type="protein sequence ID" value="QMW78062.1"/>
    <property type="molecule type" value="Genomic_DNA"/>
</dbReference>
<accession>A0A7G5MTW9</accession>
<gene>
    <name evidence="1" type="ORF">E5259_10915</name>
</gene>
<evidence type="ECO:0000313" key="2">
    <source>
        <dbReference type="Proteomes" id="UP000515789"/>
    </source>
</evidence>
<name>A0A7G5MTW9_9FIRM</name>
<dbReference type="GeneID" id="75050551"/>
<dbReference type="RefSeq" id="WP_148360817.1">
    <property type="nucleotide sequence ID" value="NZ_CABLBP010000006.1"/>
</dbReference>
<evidence type="ECO:0008006" key="3">
    <source>
        <dbReference type="Google" id="ProtNLM"/>
    </source>
</evidence>
<reference evidence="1 2" key="1">
    <citation type="submission" date="2019-04" db="EMBL/GenBank/DDBJ databases">
        <authorList>
            <person name="Schori C."/>
            <person name="Ahrens C."/>
        </authorList>
    </citation>
    <scope>NUCLEOTIDE SEQUENCE [LARGE SCALE GENOMIC DNA]</scope>
    <source>
        <strain evidence="1 2">DSM 2950</strain>
    </source>
</reference>
<protein>
    <recommendedName>
        <fullName evidence="3">Phage tail tape measure protein</fullName>
    </recommendedName>
</protein>
<proteinExistence type="predicted"/>
<dbReference type="AlphaFoldDB" id="A0A7G5MTW9"/>
<dbReference type="Proteomes" id="UP000515789">
    <property type="component" value="Chromosome"/>
</dbReference>
<evidence type="ECO:0000313" key="1">
    <source>
        <dbReference type="EMBL" id="QMW78062.1"/>
    </source>
</evidence>